<dbReference type="AlphaFoldDB" id="K1UKG2"/>
<evidence type="ECO:0000313" key="2">
    <source>
        <dbReference type="EMBL" id="EKC80699.1"/>
    </source>
</evidence>
<evidence type="ECO:0000256" key="1">
    <source>
        <dbReference type="SAM" id="MobiDB-lite"/>
    </source>
</evidence>
<sequence length="138" mass="14190">MKYRKIMTAIASMTMAGVMLAGCSSNSTSGTSSTGSGSAAGNSTASSGGSESTAGSEKVSLTVWGPQEDQELIKKMCDEFAAANPEKTYTFTYGVVSEADAQKEVNKDISAAADVFAFASDQTAILVNAGALYRVTKN</sequence>
<reference evidence="2" key="1">
    <citation type="journal article" date="2013" name="Environ. Microbiol.">
        <title>Microbiota from the distal guts of lean and obese adolescents exhibit partial functional redundancy besides clear differences in community structure.</title>
        <authorList>
            <person name="Ferrer M."/>
            <person name="Ruiz A."/>
            <person name="Lanza F."/>
            <person name="Haange S.B."/>
            <person name="Oberbach A."/>
            <person name="Till H."/>
            <person name="Bargiela R."/>
            <person name="Campoy C."/>
            <person name="Segura M.T."/>
            <person name="Richter M."/>
            <person name="von Bergen M."/>
            <person name="Seifert J."/>
            <person name="Suarez A."/>
        </authorList>
    </citation>
    <scope>NUCLEOTIDE SEQUENCE</scope>
</reference>
<dbReference type="SUPFAM" id="SSF53850">
    <property type="entry name" value="Periplasmic binding protein-like II"/>
    <property type="match status" value="1"/>
</dbReference>
<comment type="caution">
    <text evidence="2">The sequence shown here is derived from an EMBL/GenBank/DDBJ whole genome shotgun (WGS) entry which is preliminary data.</text>
</comment>
<feature type="region of interest" description="Disordered" evidence="1">
    <location>
        <begin position="28"/>
        <end position="61"/>
    </location>
</feature>
<dbReference type="Gene3D" id="3.40.190.10">
    <property type="entry name" value="Periplasmic binding protein-like II"/>
    <property type="match status" value="1"/>
</dbReference>
<feature type="compositionally biased region" description="Low complexity" evidence="1">
    <location>
        <begin position="28"/>
        <end position="57"/>
    </location>
</feature>
<protein>
    <submittedName>
        <fullName evidence="2">Sugar-binding secreted protein</fullName>
    </submittedName>
</protein>
<accession>K1UKG2</accession>
<name>K1UKG2_9ZZZZ</name>
<proteinExistence type="predicted"/>
<dbReference type="PROSITE" id="PS51257">
    <property type="entry name" value="PROKAR_LIPOPROTEIN"/>
    <property type="match status" value="1"/>
</dbReference>
<gene>
    <name evidence="2" type="ORF">LEA_01109</name>
</gene>
<organism evidence="2">
    <name type="scientific">human gut metagenome</name>
    <dbReference type="NCBI Taxonomy" id="408170"/>
    <lineage>
        <taxon>unclassified sequences</taxon>
        <taxon>metagenomes</taxon>
        <taxon>organismal metagenomes</taxon>
    </lineage>
</organism>
<dbReference type="EMBL" id="AJWY01000778">
    <property type="protein sequence ID" value="EKC80699.1"/>
    <property type="molecule type" value="Genomic_DNA"/>
</dbReference>
<feature type="non-terminal residue" evidence="2">
    <location>
        <position position="138"/>
    </location>
</feature>